<accession>A0A4R5KNG8</accession>
<protein>
    <submittedName>
        <fullName evidence="2">Glycosyltransferase</fullName>
    </submittedName>
</protein>
<sequence>MSRVMLACHQFFPRFYTGTEILTLEIAEELRRRGNDVAIITVEPILPGDSVPNEITIETMKYNEFPIYKLYIPNPHDQIERLVRESDDVKLQSSFRTILEEWKPDVVHSFHLMRLTASFAKIVKEMLIPFYITITDFWLLCPTYQLIRYDDTLCSGPSGNGCFACLSDAYSKGMPRVPIKFKLAKKLPWLATMVNKTAGECKSILTNRTVIHKKLFDLIDGVIWSNKFIQQIFHDNGMRNDNEFILPFPIPERAKGLIGLPLAKSEEVLKVAFIGTLRKSKGPQVLIEASKHFPANVKIELHIWGAAEKEEYYNELVELAANDNRIQFRGTFPQEKFPEVLEDIHVVVLPSLWYENTPLTALSAQAAKRILVVSDLGGLSSLVDNGVNGYTFKAGDSEELSSILVKIANNRELLNKLTENIQVPNQVEHYVDNLIDIWN</sequence>
<dbReference type="SUPFAM" id="SSF53756">
    <property type="entry name" value="UDP-Glycosyltransferase/glycogen phosphorylase"/>
    <property type="match status" value="1"/>
</dbReference>
<name>A0A4R5KNG8_9BACL</name>
<dbReference type="InterPro" id="IPR050194">
    <property type="entry name" value="Glycosyltransferase_grp1"/>
</dbReference>
<keyword evidence="2" id="KW-0808">Transferase</keyword>
<dbReference type="InterPro" id="IPR001296">
    <property type="entry name" value="Glyco_trans_1"/>
</dbReference>
<dbReference type="AlphaFoldDB" id="A0A4R5KNG8"/>
<evidence type="ECO:0000313" key="2">
    <source>
        <dbReference type="EMBL" id="TDF96207.1"/>
    </source>
</evidence>
<keyword evidence="3" id="KW-1185">Reference proteome</keyword>
<dbReference type="Gene3D" id="3.40.50.2000">
    <property type="entry name" value="Glycogen Phosphorylase B"/>
    <property type="match status" value="3"/>
</dbReference>
<dbReference type="GO" id="GO:0016757">
    <property type="term" value="F:glycosyltransferase activity"/>
    <property type="evidence" value="ECO:0007669"/>
    <property type="project" value="InterPro"/>
</dbReference>
<organism evidence="2 3">
    <name type="scientific">Paenibacillus piri</name>
    <dbReference type="NCBI Taxonomy" id="2547395"/>
    <lineage>
        <taxon>Bacteria</taxon>
        <taxon>Bacillati</taxon>
        <taxon>Bacillota</taxon>
        <taxon>Bacilli</taxon>
        <taxon>Bacillales</taxon>
        <taxon>Paenibacillaceae</taxon>
        <taxon>Paenibacillus</taxon>
    </lineage>
</organism>
<reference evidence="2 3" key="1">
    <citation type="submission" date="2019-03" db="EMBL/GenBank/DDBJ databases">
        <title>This is whole genome sequence of Paenibacillus sp MS74 strain.</title>
        <authorList>
            <person name="Trinh H.N."/>
        </authorList>
    </citation>
    <scope>NUCLEOTIDE SEQUENCE [LARGE SCALE GENOMIC DNA]</scope>
    <source>
        <strain evidence="2 3">MS74</strain>
    </source>
</reference>
<dbReference type="Proteomes" id="UP000295636">
    <property type="component" value="Unassembled WGS sequence"/>
</dbReference>
<comment type="caution">
    <text evidence="2">The sequence shown here is derived from an EMBL/GenBank/DDBJ whole genome shotgun (WGS) entry which is preliminary data.</text>
</comment>
<gene>
    <name evidence="2" type="ORF">E1757_17580</name>
</gene>
<evidence type="ECO:0000313" key="3">
    <source>
        <dbReference type="Proteomes" id="UP000295636"/>
    </source>
</evidence>
<dbReference type="PANTHER" id="PTHR45947:SF13">
    <property type="entry name" value="TRANSFERASE"/>
    <property type="match status" value="1"/>
</dbReference>
<dbReference type="RefSeq" id="WP_133230416.1">
    <property type="nucleotide sequence ID" value="NZ_SMRT01000008.1"/>
</dbReference>
<dbReference type="EMBL" id="SMRT01000008">
    <property type="protein sequence ID" value="TDF96207.1"/>
    <property type="molecule type" value="Genomic_DNA"/>
</dbReference>
<dbReference type="Pfam" id="PF00534">
    <property type="entry name" value="Glycos_transf_1"/>
    <property type="match status" value="1"/>
</dbReference>
<dbReference type="OrthoDB" id="9814612at2"/>
<proteinExistence type="predicted"/>
<dbReference type="PANTHER" id="PTHR45947">
    <property type="entry name" value="SULFOQUINOVOSYL TRANSFERASE SQD2"/>
    <property type="match status" value="1"/>
</dbReference>
<feature type="domain" description="Glycosyl transferase family 1" evidence="1">
    <location>
        <begin position="264"/>
        <end position="421"/>
    </location>
</feature>
<evidence type="ECO:0000259" key="1">
    <source>
        <dbReference type="Pfam" id="PF00534"/>
    </source>
</evidence>